<protein>
    <submittedName>
        <fullName evidence="1">Uncharacterized protein</fullName>
    </submittedName>
</protein>
<comment type="caution">
    <text evidence="1">The sequence shown here is derived from an EMBL/GenBank/DDBJ whole genome shotgun (WGS) entry which is preliminary data.</text>
</comment>
<keyword evidence="2" id="KW-1185">Reference proteome</keyword>
<dbReference type="Proteomes" id="UP001149140">
    <property type="component" value="Unassembled WGS sequence"/>
</dbReference>
<name>A0A9X3MRV8_9ACTN</name>
<dbReference type="AlphaFoldDB" id="A0A9X3MRV8"/>
<organism evidence="1 2">
    <name type="scientific">Solirubrobacter ginsenosidimutans</name>
    <dbReference type="NCBI Taxonomy" id="490573"/>
    <lineage>
        <taxon>Bacteria</taxon>
        <taxon>Bacillati</taxon>
        <taxon>Actinomycetota</taxon>
        <taxon>Thermoleophilia</taxon>
        <taxon>Solirubrobacterales</taxon>
        <taxon>Solirubrobacteraceae</taxon>
        <taxon>Solirubrobacter</taxon>
    </lineage>
</organism>
<evidence type="ECO:0000313" key="2">
    <source>
        <dbReference type="Proteomes" id="UP001149140"/>
    </source>
</evidence>
<dbReference type="EMBL" id="JAPDOD010000010">
    <property type="protein sequence ID" value="MDA0161247.1"/>
    <property type="molecule type" value="Genomic_DNA"/>
</dbReference>
<gene>
    <name evidence="1" type="ORF">OM076_13295</name>
</gene>
<sequence length="78" mass="8229">MKPSGVARTLGMSMYDVVYIDAQGEETPVAQQLDDRKDAADVARQAAAERGAGRMVLPGSSRLRNCVCVIPVPPAEAA</sequence>
<evidence type="ECO:0000313" key="1">
    <source>
        <dbReference type="EMBL" id="MDA0161247.1"/>
    </source>
</evidence>
<dbReference type="RefSeq" id="WP_270040444.1">
    <property type="nucleotide sequence ID" value="NZ_JAPDOD010000010.1"/>
</dbReference>
<reference evidence="1" key="1">
    <citation type="submission" date="2022-10" db="EMBL/GenBank/DDBJ databases">
        <title>The WGS of Solirubrobacter ginsenosidimutans DSM 21036.</title>
        <authorList>
            <person name="Jiang Z."/>
        </authorList>
    </citation>
    <scope>NUCLEOTIDE SEQUENCE</scope>
    <source>
        <strain evidence="1">DSM 21036</strain>
    </source>
</reference>
<proteinExistence type="predicted"/>
<accession>A0A9X3MRV8</accession>